<dbReference type="Pfam" id="PF13677">
    <property type="entry name" value="MotB_plug"/>
    <property type="match status" value="1"/>
</dbReference>
<name>A0A0B5BBP3_9BACT</name>
<dbReference type="InterPro" id="IPR050330">
    <property type="entry name" value="Bact_OuterMem_StrucFunc"/>
</dbReference>
<dbReference type="GO" id="GO:0005886">
    <property type="term" value="C:plasma membrane"/>
    <property type="evidence" value="ECO:0007669"/>
    <property type="project" value="UniProtKB-SubCell"/>
</dbReference>
<dbReference type="RefSeq" id="WP_039740247.1">
    <property type="nucleotide sequence ID" value="NZ_CP009788.1"/>
</dbReference>
<protein>
    <submittedName>
        <fullName evidence="10">Flagellar basal body stator protein MotB</fullName>
    </submittedName>
</protein>
<dbReference type="KEGG" id="gpi:GPICK_02535"/>
<dbReference type="Pfam" id="PF00691">
    <property type="entry name" value="OmpA"/>
    <property type="match status" value="1"/>
</dbReference>
<evidence type="ECO:0000256" key="6">
    <source>
        <dbReference type="ARBA" id="ARBA00023136"/>
    </source>
</evidence>
<keyword evidence="4 8" id="KW-0812">Transmembrane</keyword>
<evidence type="ECO:0000313" key="11">
    <source>
        <dbReference type="Proteomes" id="UP000057609"/>
    </source>
</evidence>
<evidence type="ECO:0000256" key="4">
    <source>
        <dbReference type="ARBA" id="ARBA00022692"/>
    </source>
</evidence>
<sequence length="264" mass="28945">MAKKKKHEKEPNHERWLVSYADFITLLFAVFVTLYAMGQSDKKKVEEVMRSMQESFGFTTTHSAPKPAVIDSSDLRILPSIAPDLTNKGKSQGGMAKGKARAEEKDFRSIKTAIEAFLIKQGAQEKVSVGITRRGLVVSLKEAGFFDSGSAIVKESAYPLLAKVAESLSGYSNALRVEGHTDTIPISSPQFPSNWELSTTRATNIVHYLTRSYDFEPGLVSAAGFGEYRPIADNATADGRAKNRRVDIVLLSGEGEKAEPEKMP</sequence>
<comment type="subcellular location">
    <subcellularLocation>
        <location evidence="1">Cell membrane</location>
        <topology evidence="1">Single-pass membrane protein</topology>
    </subcellularLocation>
</comment>
<keyword evidence="5 8" id="KW-1133">Transmembrane helix</keyword>
<dbReference type="PANTHER" id="PTHR30329:SF21">
    <property type="entry name" value="LIPOPROTEIN YIAD-RELATED"/>
    <property type="match status" value="1"/>
</dbReference>
<dbReference type="STRING" id="345632.GPICK_02535"/>
<dbReference type="Proteomes" id="UP000057609">
    <property type="component" value="Chromosome"/>
</dbReference>
<reference evidence="10 11" key="1">
    <citation type="journal article" date="2015" name="Genome Announc.">
        <title>Complete Genome of Geobacter pickeringii G13T, a Metal-Reducing Isolate from Sedimentary Kaolin Deposits.</title>
        <authorList>
            <person name="Badalamenti J.P."/>
            <person name="Bond D.R."/>
        </authorList>
    </citation>
    <scope>NUCLEOTIDE SEQUENCE [LARGE SCALE GENOMIC DNA]</scope>
    <source>
        <strain evidence="10 11">G13</strain>
    </source>
</reference>
<keyword evidence="10" id="KW-0282">Flagellum</keyword>
<keyword evidence="11" id="KW-1185">Reference proteome</keyword>
<evidence type="ECO:0000256" key="7">
    <source>
        <dbReference type="PROSITE-ProRule" id="PRU00473"/>
    </source>
</evidence>
<comment type="similarity">
    <text evidence="2">Belongs to the MotB family.</text>
</comment>
<gene>
    <name evidence="10" type="ORF">GPICK_02535</name>
</gene>
<keyword evidence="10" id="KW-0966">Cell projection</keyword>
<feature type="transmembrane region" description="Helical" evidence="8">
    <location>
        <begin position="20"/>
        <end position="38"/>
    </location>
</feature>
<dbReference type="InterPro" id="IPR025713">
    <property type="entry name" value="MotB-like_N_dom"/>
</dbReference>
<dbReference type="HOGENOM" id="CLU_016890_0_0_7"/>
<dbReference type="InterPro" id="IPR006665">
    <property type="entry name" value="OmpA-like"/>
</dbReference>
<evidence type="ECO:0000256" key="1">
    <source>
        <dbReference type="ARBA" id="ARBA00004162"/>
    </source>
</evidence>
<organism evidence="10 11">
    <name type="scientific">Geobacter pickeringii</name>
    <dbReference type="NCBI Taxonomy" id="345632"/>
    <lineage>
        <taxon>Bacteria</taxon>
        <taxon>Pseudomonadati</taxon>
        <taxon>Thermodesulfobacteriota</taxon>
        <taxon>Desulfuromonadia</taxon>
        <taxon>Geobacterales</taxon>
        <taxon>Geobacteraceae</taxon>
        <taxon>Geobacter</taxon>
    </lineage>
</organism>
<evidence type="ECO:0000313" key="10">
    <source>
        <dbReference type="EMBL" id="AJE02404.1"/>
    </source>
</evidence>
<dbReference type="CDD" id="cd07185">
    <property type="entry name" value="OmpA_C-like"/>
    <property type="match status" value="1"/>
</dbReference>
<dbReference type="PANTHER" id="PTHR30329">
    <property type="entry name" value="STATOR ELEMENT OF FLAGELLAR MOTOR COMPLEX"/>
    <property type="match status" value="1"/>
</dbReference>
<feature type="domain" description="OmpA-like" evidence="9">
    <location>
        <begin position="133"/>
        <end position="254"/>
    </location>
</feature>
<evidence type="ECO:0000256" key="5">
    <source>
        <dbReference type="ARBA" id="ARBA00022989"/>
    </source>
</evidence>
<accession>A0A0B5BBP3</accession>
<dbReference type="OrthoDB" id="9783110at2"/>
<keyword evidence="10" id="KW-0969">Cilium</keyword>
<dbReference type="AlphaFoldDB" id="A0A0B5BBP3"/>
<evidence type="ECO:0000259" key="9">
    <source>
        <dbReference type="PROSITE" id="PS51123"/>
    </source>
</evidence>
<evidence type="ECO:0000256" key="3">
    <source>
        <dbReference type="ARBA" id="ARBA00022475"/>
    </source>
</evidence>
<dbReference type="PROSITE" id="PS51123">
    <property type="entry name" value="OMPA_2"/>
    <property type="match status" value="1"/>
</dbReference>
<dbReference type="InterPro" id="IPR036737">
    <property type="entry name" value="OmpA-like_sf"/>
</dbReference>
<dbReference type="EMBL" id="CP009788">
    <property type="protein sequence ID" value="AJE02404.1"/>
    <property type="molecule type" value="Genomic_DNA"/>
</dbReference>
<evidence type="ECO:0000256" key="8">
    <source>
        <dbReference type="SAM" id="Phobius"/>
    </source>
</evidence>
<dbReference type="SUPFAM" id="SSF103088">
    <property type="entry name" value="OmpA-like"/>
    <property type="match status" value="1"/>
</dbReference>
<dbReference type="Gene3D" id="3.30.1330.60">
    <property type="entry name" value="OmpA-like domain"/>
    <property type="match status" value="1"/>
</dbReference>
<keyword evidence="6 7" id="KW-0472">Membrane</keyword>
<evidence type="ECO:0000256" key="2">
    <source>
        <dbReference type="ARBA" id="ARBA00008914"/>
    </source>
</evidence>
<proteinExistence type="inferred from homology"/>
<keyword evidence="3" id="KW-1003">Cell membrane</keyword>